<evidence type="ECO:0000256" key="2">
    <source>
        <dbReference type="ARBA" id="ARBA00010701"/>
    </source>
</evidence>
<protein>
    <recommendedName>
        <fullName evidence="6">Lipase domain-containing protein</fullName>
    </recommendedName>
</protein>
<evidence type="ECO:0000256" key="3">
    <source>
        <dbReference type="ARBA" id="ARBA00022525"/>
    </source>
</evidence>
<evidence type="ECO:0000259" key="6">
    <source>
        <dbReference type="Pfam" id="PF00151"/>
    </source>
</evidence>
<dbReference type="InterPro" id="IPR013818">
    <property type="entry name" value="Lipase"/>
</dbReference>
<dbReference type="InterPro" id="IPR029058">
    <property type="entry name" value="AB_hydrolase_fold"/>
</dbReference>
<dbReference type="GO" id="GO:0016042">
    <property type="term" value="P:lipid catabolic process"/>
    <property type="evidence" value="ECO:0007669"/>
    <property type="project" value="TreeGrafter"/>
</dbReference>
<comment type="similarity">
    <text evidence="2 4">Belongs to the AB hydrolase superfamily. Lipase family.</text>
</comment>
<feature type="signal peptide" evidence="5">
    <location>
        <begin position="1"/>
        <end position="16"/>
    </location>
</feature>
<dbReference type="GO" id="GO:0016298">
    <property type="term" value="F:lipase activity"/>
    <property type="evidence" value="ECO:0007669"/>
    <property type="project" value="InterPro"/>
</dbReference>
<organism evidence="7 8">
    <name type="scientific">Psylliodes chrysocephalus</name>
    <dbReference type="NCBI Taxonomy" id="3402493"/>
    <lineage>
        <taxon>Eukaryota</taxon>
        <taxon>Metazoa</taxon>
        <taxon>Ecdysozoa</taxon>
        <taxon>Arthropoda</taxon>
        <taxon>Hexapoda</taxon>
        <taxon>Insecta</taxon>
        <taxon>Pterygota</taxon>
        <taxon>Neoptera</taxon>
        <taxon>Endopterygota</taxon>
        <taxon>Coleoptera</taxon>
        <taxon>Polyphaga</taxon>
        <taxon>Cucujiformia</taxon>
        <taxon>Chrysomeloidea</taxon>
        <taxon>Chrysomelidae</taxon>
        <taxon>Galerucinae</taxon>
        <taxon>Alticini</taxon>
        <taxon>Psylliodes</taxon>
    </lineage>
</organism>
<reference evidence="7" key="1">
    <citation type="submission" date="2022-01" db="EMBL/GenBank/DDBJ databases">
        <authorList>
            <person name="King R."/>
        </authorList>
    </citation>
    <scope>NUCLEOTIDE SEQUENCE</scope>
</reference>
<proteinExistence type="inferred from homology"/>
<dbReference type="PRINTS" id="PR00821">
    <property type="entry name" value="TAGLIPASE"/>
</dbReference>
<keyword evidence="8" id="KW-1185">Reference proteome</keyword>
<dbReference type="Gene3D" id="3.40.50.1820">
    <property type="entry name" value="alpha/beta hydrolase"/>
    <property type="match status" value="1"/>
</dbReference>
<dbReference type="OrthoDB" id="199913at2759"/>
<evidence type="ECO:0000256" key="5">
    <source>
        <dbReference type="SAM" id="SignalP"/>
    </source>
</evidence>
<sequence length="324" mass="36078">MYFRLVCLLLATLGLAATELLHFNEHKVSESEIKIYFYCKEIENPTLVDISDPKDLAKTYFSKHKGTYFYFHGFQEDPRLPGSTAQKIEGYILNNFDVNFFLVDWSLIAKVPSQIHYAAVVNKLEAVGEILGRRLKSFVTNNGLSFDNIQLVGHSLGAHLAGITGRVAGGQCFQVLGLDPAGPAFTPFKTSNRLSTDSGKYVQAIHTNGGLLGYLPPLAHSDWYPNGGIEQPMCVTHNFSFFKTAIIPEGSKAVKCAHSMAVEFYLESLCTRNFVAKTCDLYKDYKNGRCWIGKQAWMGGYFLDTSAHGTYYVDTNVQSPYARG</sequence>
<feature type="chain" id="PRO_5040381894" description="Lipase domain-containing protein" evidence="5">
    <location>
        <begin position="17"/>
        <end position="324"/>
    </location>
</feature>
<dbReference type="Proteomes" id="UP001153636">
    <property type="component" value="Chromosome 3"/>
</dbReference>
<dbReference type="PANTHER" id="PTHR11610">
    <property type="entry name" value="LIPASE"/>
    <property type="match status" value="1"/>
</dbReference>
<evidence type="ECO:0000313" key="8">
    <source>
        <dbReference type="Proteomes" id="UP001153636"/>
    </source>
</evidence>
<dbReference type="AlphaFoldDB" id="A0A9P0CWF6"/>
<keyword evidence="3" id="KW-0964">Secreted</keyword>
<evidence type="ECO:0000256" key="1">
    <source>
        <dbReference type="ARBA" id="ARBA00004613"/>
    </source>
</evidence>
<feature type="domain" description="Lipase" evidence="6">
    <location>
        <begin position="25"/>
        <end position="321"/>
    </location>
</feature>
<dbReference type="Pfam" id="PF00151">
    <property type="entry name" value="Lipase"/>
    <property type="match status" value="1"/>
</dbReference>
<gene>
    <name evidence="7" type="ORF">PSYICH_LOCUS8636</name>
</gene>
<dbReference type="SUPFAM" id="SSF53474">
    <property type="entry name" value="alpha/beta-Hydrolases"/>
    <property type="match status" value="1"/>
</dbReference>
<evidence type="ECO:0000313" key="7">
    <source>
        <dbReference type="EMBL" id="CAH1107738.1"/>
    </source>
</evidence>
<accession>A0A9P0CWF6</accession>
<dbReference type="EMBL" id="OV651815">
    <property type="protein sequence ID" value="CAH1107738.1"/>
    <property type="molecule type" value="Genomic_DNA"/>
</dbReference>
<dbReference type="InterPro" id="IPR000734">
    <property type="entry name" value="TAG_lipase"/>
</dbReference>
<comment type="subcellular location">
    <subcellularLocation>
        <location evidence="1">Secreted</location>
    </subcellularLocation>
</comment>
<name>A0A9P0CWF6_9CUCU</name>
<dbReference type="GO" id="GO:0005615">
    <property type="term" value="C:extracellular space"/>
    <property type="evidence" value="ECO:0007669"/>
    <property type="project" value="TreeGrafter"/>
</dbReference>
<keyword evidence="5" id="KW-0732">Signal</keyword>
<evidence type="ECO:0000256" key="4">
    <source>
        <dbReference type="RuleBase" id="RU004262"/>
    </source>
</evidence>